<dbReference type="Proteomes" id="UP000254519">
    <property type="component" value="Unassembled WGS sequence"/>
</dbReference>
<evidence type="ECO:0000313" key="1">
    <source>
        <dbReference type="EMBL" id="SUJ18407.1"/>
    </source>
</evidence>
<proteinExistence type="predicted"/>
<reference evidence="1 2" key="1">
    <citation type="submission" date="2018-06" db="EMBL/GenBank/DDBJ databases">
        <authorList>
            <consortium name="Pathogen Informatics"/>
            <person name="Doyle S."/>
        </authorList>
    </citation>
    <scope>NUCLEOTIDE SEQUENCE [LARGE SCALE GENOMIC DNA]</scope>
    <source>
        <strain evidence="2">ATCC 11859 / DSM 33 / NCIB 8841 / NCTC 4822</strain>
    </source>
</reference>
<dbReference type="EMBL" id="UGYZ01000002">
    <property type="protein sequence ID" value="SUJ18407.1"/>
    <property type="molecule type" value="Genomic_DNA"/>
</dbReference>
<dbReference type="RefSeq" id="WP_115363247.1">
    <property type="nucleotide sequence ID" value="NZ_CP038012.1"/>
</dbReference>
<organism evidence="1 2">
    <name type="scientific">Sporosarcina pasteurii</name>
    <name type="common">Bacillus pasteurii</name>
    <dbReference type="NCBI Taxonomy" id="1474"/>
    <lineage>
        <taxon>Bacteria</taxon>
        <taxon>Bacillati</taxon>
        <taxon>Bacillota</taxon>
        <taxon>Bacilli</taxon>
        <taxon>Bacillales</taxon>
        <taxon>Caryophanaceae</taxon>
        <taxon>Sporosarcina</taxon>
    </lineage>
</organism>
<name>A0A380CDP8_SPOPA</name>
<sequence length="63" mass="7302">MDATFIKTGLEHQGYPVYEDDIPYIADMLNLIHQQEALLENFPYVNFEVPITVFDKGVIGWQN</sequence>
<keyword evidence="2" id="KW-1185">Reference proteome</keyword>
<accession>A0A380CDP8</accession>
<gene>
    <name evidence="1" type="ORF">NCTC4822_02898</name>
</gene>
<evidence type="ECO:0000313" key="2">
    <source>
        <dbReference type="Proteomes" id="UP000254519"/>
    </source>
</evidence>
<dbReference type="OrthoDB" id="2939047at2"/>
<protein>
    <submittedName>
        <fullName evidence="1">Uncharacterized protein</fullName>
    </submittedName>
</protein>
<dbReference type="AlphaFoldDB" id="A0A380CDP8"/>